<dbReference type="RefSeq" id="WP_129341765.1">
    <property type="nucleotide sequence ID" value="NZ_JACIDD010000002.1"/>
</dbReference>
<dbReference type="OrthoDB" id="7568822at2"/>
<organism evidence="1 2">
    <name type="scientific">Sphingomonas desiccabilis</name>
    <dbReference type="NCBI Taxonomy" id="429134"/>
    <lineage>
        <taxon>Bacteria</taxon>
        <taxon>Pseudomonadati</taxon>
        <taxon>Pseudomonadota</taxon>
        <taxon>Alphaproteobacteria</taxon>
        <taxon>Sphingomonadales</taxon>
        <taxon>Sphingomonadaceae</taxon>
        <taxon>Sphingomonas</taxon>
    </lineage>
</organism>
<dbReference type="AlphaFoldDB" id="A0A4Q2ITL3"/>
<dbReference type="EMBL" id="SDPT01000002">
    <property type="protein sequence ID" value="RXZ31519.1"/>
    <property type="molecule type" value="Genomic_DNA"/>
</dbReference>
<dbReference type="Proteomes" id="UP000292347">
    <property type="component" value="Unassembled WGS sequence"/>
</dbReference>
<comment type="caution">
    <text evidence="1">The sequence shown here is derived from an EMBL/GenBank/DDBJ whole genome shotgun (WGS) entry which is preliminary data.</text>
</comment>
<name>A0A4Q2ITL3_9SPHN</name>
<gene>
    <name evidence="1" type="ORF">EO081_09755</name>
</gene>
<accession>A0A4Q2ITL3</accession>
<keyword evidence="2" id="KW-1185">Reference proteome</keyword>
<reference evidence="1 2" key="1">
    <citation type="submission" date="2019-01" db="EMBL/GenBank/DDBJ databases">
        <title>Sphingomonas mucosissima sp. nov. and Sphingomonas desiccabilis sp. nov., from biological soil crusts in the Colorado Plateau, USA.</title>
        <authorList>
            <person name="Zhu D."/>
        </authorList>
    </citation>
    <scope>NUCLEOTIDE SEQUENCE [LARGE SCALE GENOMIC DNA]</scope>
    <source>
        <strain evidence="1 2">CP1D</strain>
    </source>
</reference>
<sequence length="118" mass="12637">MPFDLLLVVMAQQANVDAALAQYREATRAEYRCEPNAESGEIVVCALRDADEYRVPILEPTPGDPRIVDAVAERERLVKMPHLACGLAASYEGCGMIGVSATANSRGIGVAKPRPIAP</sequence>
<proteinExistence type="predicted"/>
<evidence type="ECO:0000313" key="2">
    <source>
        <dbReference type="Proteomes" id="UP000292347"/>
    </source>
</evidence>
<evidence type="ECO:0000313" key="1">
    <source>
        <dbReference type="EMBL" id="RXZ31519.1"/>
    </source>
</evidence>
<protein>
    <submittedName>
        <fullName evidence="1">Uncharacterized protein</fullName>
    </submittedName>
</protein>